<protein>
    <submittedName>
        <fullName evidence="3">Uncharacterized protein</fullName>
    </submittedName>
</protein>
<feature type="chain" id="PRO_5037777933" evidence="1">
    <location>
        <begin position="20"/>
        <end position="327"/>
    </location>
</feature>
<name>A0A915CEK3_PARUN</name>
<accession>A0A915CEK3</accession>
<proteinExistence type="predicted"/>
<evidence type="ECO:0000313" key="2">
    <source>
        <dbReference type="Proteomes" id="UP000887569"/>
    </source>
</evidence>
<evidence type="ECO:0000256" key="1">
    <source>
        <dbReference type="SAM" id="SignalP"/>
    </source>
</evidence>
<feature type="signal peptide" evidence="1">
    <location>
        <begin position="1"/>
        <end position="19"/>
    </location>
</feature>
<reference evidence="3" key="1">
    <citation type="submission" date="2022-11" db="UniProtKB">
        <authorList>
            <consortium name="WormBaseParasite"/>
        </authorList>
    </citation>
    <scope>IDENTIFICATION</scope>
</reference>
<dbReference type="WBParaSite" id="PgR137_g003_t01">
    <property type="protein sequence ID" value="PgR137_g003_t01"/>
    <property type="gene ID" value="PgR137_g003"/>
</dbReference>
<keyword evidence="2" id="KW-1185">Reference proteome</keyword>
<sequence>MLRILTIAMLSPLIHITVGAMPKYQRFFVNTKAINFVDATKNGFRVVLMDAFLDEYLSPTQIPTVFISALPLRPDEPPFTKVFYPDNIRDDKQVSLSDLRERSWYYVCVEWENFNRHNESTGTDCRILRTLDRFGKNADTTVADIEIVDIESTTMRFRVRSLVDFPMRLIFGIILSPRVGSKLRLVLDLKPNLGLNLRPEFDLKYRLTASLQGGSGPLVPSQVFNYRESSDLDIIFSLLKQDVDYGKFCILEEPLVTGYTAMGRLVAGINIEKCYFGKLHTKDYELSTFDSEASPYKRAASASTPFCQQLLVLSSTVMISFSVTLLF</sequence>
<organism evidence="2 3">
    <name type="scientific">Parascaris univalens</name>
    <name type="common">Nematode worm</name>
    <dbReference type="NCBI Taxonomy" id="6257"/>
    <lineage>
        <taxon>Eukaryota</taxon>
        <taxon>Metazoa</taxon>
        <taxon>Ecdysozoa</taxon>
        <taxon>Nematoda</taxon>
        <taxon>Chromadorea</taxon>
        <taxon>Rhabditida</taxon>
        <taxon>Spirurina</taxon>
        <taxon>Ascaridomorpha</taxon>
        <taxon>Ascaridoidea</taxon>
        <taxon>Ascarididae</taxon>
        <taxon>Parascaris</taxon>
    </lineage>
</organism>
<evidence type="ECO:0000313" key="3">
    <source>
        <dbReference type="WBParaSite" id="PgR137_g003_t01"/>
    </source>
</evidence>
<keyword evidence="1" id="KW-0732">Signal</keyword>
<dbReference type="Proteomes" id="UP000887569">
    <property type="component" value="Unplaced"/>
</dbReference>
<dbReference type="AlphaFoldDB" id="A0A915CEK3"/>